<dbReference type="HOGENOM" id="CLU_2828486_0_0_0"/>
<sequence length="66" mass="7659">MLIQERDGTIIRLLAPTSEVDRYRVQVDVSPEDVEQQASLFDQLIEYAFTTLRARFLEVRITTGDE</sequence>
<dbReference type="Proteomes" id="UP000000263">
    <property type="component" value="Chromosome"/>
</dbReference>
<evidence type="ECO:0000313" key="2">
    <source>
        <dbReference type="Proteomes" id="UP000000263"/>
    </source>
</evidence>
<accession>A7NLN9</accession>
<dbReference type="AlphaFoldDB" id="A7NLN9"/>
<evidence type="ECO:0000313" key="1">
    <source>
        <dbReference type="EMBL" id="ABU58435.1"/>
    </source>
</evidence>
<dbReference type="STRING" id="383372.Rcas_2352"/>
<gene>
    <name evidence="1" type="ordered locus">Rcas_2352</name>
</gene>
<reference evidence="1 2" key="1">
    <citation type="submission" date="2007-08" db="EMBL/GenBank/DDBJ databases">
        <title>Complete sequence of Roseiflexus castenholzii DSM 13941.</title>
        <authorList>
            <consortium name="US DOE Joint Genome Institute"/>
            <person name="Copeland A."/>
            <person name="Lucas S."/>
            <person name="Lapidus A."/>
            <person name="Barry K."/>
            <person name="Glavina del Rio T."/>
            <person name="Dalin E."/>
            <person name="Tice H."/>
            <person name="Pitluck S."/>
            <person name="Thompson L.S."/>
            <person name="Brettin T."/>
            <person name="Bruce D."/>
            <person name="Detter J.C."/>
            <person name="Han C."/>
            <person name="Tapia R."/>
            <person name="Schmutz J."/>
            <person name="Larimer F."/>
            <person name="Land M."/>
            <person name="Hauser L."/>
            <person name="Kyrpides N."/>
            <person name="Mikhailova N."/>
            <person name="Bryant D.A."/>
            <person name="Hanada S."/>
            <person name="Tsukatani Y."/>
            <person name="Richardson P."/>
        </authorList>
    </citation>
    <scope>NUCLEOTIDE SEQUENCE [LARGE SCALE GENOMIC DNA]</scope>
    <source>
        <strain evidence="2">DSM 13941 / HLO8</strain>
    </source>
</reference>
<protein>
    <submittedName>
        <fullName evidence="1">Uncharacterized protein</fullName>
    </submittedName>
</protein>
<proteinExistence type="predicted"/>
<dbReference type="EMBL" id="CP000804">
    <property type="protein sequence ID" value="ABU58435.1"/>
    <property type="molecule type" value="Genomic_DNA"/>
</dbReference>
<organism evidence="1 2">
    <name type="scientific">Roseiflexus castenholzii (strain DSM 13941 / HLO8)</name>
    <dbReference type="NCBI Taxonomy" id="383372"/>
    <lineage>
        <taxon>Bacteria</taxon>
        <taxon>Bacillati</taxon>
        <taxon>Chloroflexota</taxon>
        <taxon>Chloroflexia</taxon>
        <taxon>Chloroflexales</taxon>
        <taxon>Roseiflexineae</taxon>
        <taxon>Roseiflexaceae</taxon>
        <taxon>Roseiflexus</taxon>
    </lineage>
</organism>
<keyword evidence="2" id="KW-1185">Reference proteome</keyword>
<name>A7NLN9_ROSCS</name>
<dbReference type="KEGG" id="rca:Rcas_2352"/>